<evidence type="ECO:0000256" key="1">
    <source>
        <dbReference type="SAM" id="SignalP"/>
    </source>
</evidence>
<organism evidence="2 3">
    <name type="scientific">Prorocentrum cordatum</name>
    <dbReference type="NCBI Taxonomy" id="2364126"/>
    <lineage>
        <taxon>Eukaryota</taxon>
        <taxon>Sar</taxon>
        <taxon>Alveolata</taxon>
        <taxon>Dinophyceae</taxon>
        <taxon>Prorocentrales</taxon>
        <taxon>Prorocentraceae</taxon>
        <taxon>Prorocentrum</taxon>
    </lineage>
</organism>
<protein>
    <submittedName>
        <fullName evidence="2">Uncharacterized protein</fullName>
    </submittedName>
</protein>
<reference evidence="2" key="1">
    <citation type="submission" date="2023-10" db="EMBL/GenBank/DDBJ databases">
        <authorList>
            <person name="Chen Y."/>
            <person name="Shah S."/>
            <person name="Dougan E. K."/>
            <person name="Thang M."/>
            <person name="Chan C."/>
        </authorList>
    </citation>
    <scope>NUCLEOTIDE SEQUENCE [LARGE SCALE GENOMIC DNA]</scope>
</reference>
<proteinExistence type="predicted"/>
<comment type="caution">
    <text evidence="2">The sequence shown here is derived from an EMBL/GenBank/DDBJ whole genome shotgun (WGS) entry which is preliminary data.</text>
</comment>
<feature type="signal peptide" evidence="1">
    <location>
        <begin position="1"/>
        <end position="18"/>
    </location>
</feature>
<keyword evidence="1" id="KW-0732">Signal</keyword>
<name>A0ABN9XRC7_9DINO</name>
<dbReference type="Proteomes" id="UP001189429">
    <property type="component" value="Unassembled WGS sequence"/>
</dbReference>
<dbReference type="EMBL" id="CAUYUJ010020893">
    <property type="protein sequence ID" value="CAK0901160.1"/>
    <property type="molecule type" value="Genomic_DNA"/>
</dbReference>
<gene>
    <name evidence="2" type="ORF">PCOR1329_LOCUS78223</name>
</gene>
<accession>A0ABN9XRC7</accession>
<sequence>MARIAIVVAAALVSPAFASVSVRSNSTVDVNQKVLIDGVEVYSQGSGFGALNTCSQFRRDAVNDPARPNIQVCGTSTKVTVFLRNRCKGYYEYSLDVGTCNTGASSTSCVTASPATTRWLMTAQSYQITQC</sequence>
<keyword evidence="3" id="KW-1185">Reference proteome</keyword>
<dbReference type="EMBL" id="CAUYUJ010020893">
    <property type="protein sequence ID" value="CAK0901159.1"/>
    <property type="molecule type" value="Genomic_DNA"/>
</dbReference>
<evidence type="ECO:0000313" key="3">
    <source>
        <dbReference type="Proteomes" id="UP001189429"/>
    </source>
</evidence>
<feature type="chain" id="PRO_5045029016" evidence="1">
    <location>
        <begin position="19"/>
        <end position="131"/>
    </location>
</feature>
<evidence type="ECO:0000313" key="2">
    <source>
        <dbReference type="EMBL" id="CAK0901160.1"/>
    </source>
</evidence>